<dbReference type="InterPro" id="IPR027806">
    <property type="entry name" value="HARBI1_dom"/>
</dbReference>
<comment type="cofactor">
    <cofactor evidence="1">
        <name>a divalent metal cation</name>
        <dbReference type="ChEBI" id="CHEBI:60240"/>
    </cofactor>
</comment>
<dbReference type="PROSITE" id="PS50950">
    <property type="entry name" value="ZF_THAP"/>
    <property type="match status" value="1"/>
</dbReference>
<keyword evidence="5 6" id="KW-0238">DNA-binding</keyword>
<reference evidence="9" key="1">
    <citation type="submission" date="2025-08" db="UniProtKB">
        <authorList>
            <consortium name="RefSeq"/>
        </authorList>
    </citation>
    <scope>IDENTIFICATION</scope>
</reference>
<evidence type="ECO:0000256" key="2">
    <source>
        <dbReference type="ARBA" id="ARBA00022723"/>
    </source>
</evidence>
<proteinExistence type="predicted"/>
<dbReference type="InterPro" id="IPR027805">
    <property type="entry name" value="Transposase_HTH_dom"/>
</dbReference>
<sequence>MPTECCVPFCNNSGGHAFPRSDESRFKAWKTAVRRGEKDWVPSKHAVVCSEHFDDDDYMPGLTTTGTSRLQKRLKRTAVPHIFPWQKASSSSELERRERARRKVQFDAAQESEIEKRRKLEDKANVSSNVDVYEEIVEATDDHVGGVGAGNSLQETVTVMRDVAVQCQLTQRFSATFFVNDPKGIHFYTGLENYAKFLFVFQTLGQAAYHLNYFHRVSPSLPVIDQFFLTLVKLRQHMPNFAISRTFAISVNSVTNIFVTWINFMSHEWSELTWWPSQDLVYYFTPSDFRAKFPTTRVILDGTEFPIKKPKNPLLQQATFSTYKNKNMAKVVVGGTPGGLISYVSDAYGGSASDRQIIERSGMQQMCEPGDSIMVDKGFNIQDLFVSANVFINIPQFFKNKNRLSISTILKYRKVASKRVHIERLIGLVKTYKILEHRLNKTEIALASEITTACCYLCNFRKCIVPRTA</sequence>
<keyword evidence="8" id="KW-1185">Reference proteome</keyword>
<feature type="domain" description="THAP-type" evidence="7">
    <location>
        <begin position="1"/>
        <end position="83"/>
    </location>
</feature>
<organism evidence="8 9">
    <name type="scientific">Priapulus caudatus</name>
    <name type="common">Priapulid worm</name>
    <dbReference type="NCBI Taxonomy" id="37621"/>
    <lineage>
        <taxon>Eukaryota</taxon>
        <taxon>Metazoa</taxon>
        <taxon>Ecdysozoa</taxon>
        <taxon>Scalidophora</taxon>
        <taxon>Priapulida</taxon>
        <taxon>Priapulimorpha</taxon>
        <taxon>Priapulimorphida</taxon>
        <taxon>Priapulidae</taxon>
        <taxon>Priapulus</taxon>
    </lineage>
</organism>
<evidence type="ECO:0000313" key="9">
    <source>
        <dbReference type="RefSeq" id="XP_014677368.1"/>
    </source>
</evidence>
<evidence type="ECO:0000256" key="3">
    <source>
        <dbReference type="ARBA" id="ARBA00022771"/>
    </source>
</evidence>
<gene>
    <name evidence="9" type="primary">LOC106817220</name>
</gene>
<evidence type="ECO:0000256" key="6">
    <source>
        <dbReference type="PROSITE-ProRule" id="PRU00309"/>
    </source>
</evidence>
<dbReference type="SMART" id="SM00980">
    <property type="entry name" value="THAP"/>
    <property type="match status" value="1"/>
</dbReference>
<evidence type="ECO:0000256" key="1">
    <source>
        <dbReference type="ARBA" id="ARBA00001968"/>
    </source>
</evidence>
<dbReference type="GeneID" id="106817220"/>
<evidence type="ECO:0000256" key="4">
    <source>
        <dbReference type="ARBA" id="ARBA00022833"/>
    </source>
</evidence>
<keyword evidence="4" id="KW-0862">Zinc</keyword>
<name>A0ABM1EYU7_PRICU</name>
<evidence type="ECO:0000259" key="7">
    <source>
        <dbReference type="PROSITE" id="PS50950"/>
    </source>
</evidence>
<protein>
    <submittedName>
        <fullName evidence="9">Uncharacterized protein LOC106817220</fullName>
    </submittedName>
</protein>
<accession>A0ABM1EYU7</accession>
<dbReference type="SUPFAM" id="SSF57716">
    <property type="entry name" value="Glucocorticoid receptor-like (DNA-binding domain)"/>
    <property type="match status" value="1"/>
</dbReference>
<dbReference type="Pfam" id="PF13359">
    <property type="entry name" value="DDE_Tnp_4"/>
    <property type="match status" value="1"/>
</dbReference>
<dbReference type="Proteomes" id="UP000695022">
    <property type="component" value="Unplaced"/>
</dbReference>
<dbReference type="PANTHER" id="PTHR23080">
    <property type="entry name" value="THAP DOMAIN PROTEIN"/>
    <property type="match status" value="1"/>
</dbReference>
<keyword evidence="3 6" id="KW-0863">Zinc-finger</keyword>
<dbReference type="RefSeq" id="XP_014677368.1">
    <property type="nucleotide sequence ID" value="XM_014821882.1"/>
</dbReference>
<evidence type="ECO:0000256" key="5">
    <source>
        <dbReference type="ARBA" id="ARBA00023125"/>
    </source>
</evidence>
<dbReference type="SMART" id="SM00692">
    <property type="entry name" value="DM3"/>
    <property type="match status" value="1"/>
</dbReference>
<evidence type="ECO:0000313" key="8">
    <source>
        <dbReference type="Proteomes" id="UP000695022"/>
    </source>
</evidence>
<keyword evidence="2" id="KW-0479">Metal-binding</keyword>
<dbReference type="InterPro" id="IPR006612">
    <property type="entry name" value="THAP_Znf"/>
</dbReference>
<dbReference type="Pfam" id="PF13613">
    <property type="entry name" value="HTH_Tnp_4"/>
    <property type="match status" value="1"/>
</dbReference>
<dbReference type="Pfam" id="PF05485">
    <property type="entry name" value="THAP"/>
    <property type="match status" value="1"/>
</dbReference>